<evidence type="ECO:0000256" key="1">
    <source>
        <dbReference type="ARBA" id="ARBA00001164"/>
    </source>
</evidence>
<evidence type="ECO:0000256" key="2">
    <source>
        <dbReference type="ARBA" id="ARBA00004664"/>
    </source>
</evidence>
<reference evidence="11 12" key="1">
    <citation type="submission" date="2018-04" db="EMBL/GenBank/DDBJ databases">
        <title>Chitinophaga fuyangensis sp. nov., isolated from soil in a chemical factory.</title>
        <authorList>
            <person name="Chen K."/>
        </authorList>
    </citation>
    <scope>NUCLEOTIDE SEQUENCE [LARGE SCALE GENOMIC DNA]</scope>
    <source>
        <strain evidence="11 12">LY-1</strain>
    </source>
</reference>
<evidence type="ECO:0000313" key="12">
    <source>
        <dbReference type="Proteomes" id="UP000244450"/>
    </source>
</evidence>
<evidence type="ECO:0000313" key="11">
    <source>
        <dbReference type="EMBL" id="PUZ25090.1"/>
    </source>
</evidence>
<dbReference type="Pfam" id="PF00697">
    <property type="entry name" value="PRAI"/>
    <property type="match status" value="1"/>
</dbReference>
<organism evidence="11 12">
    <name type="scientific">Chitinophaga parva</name>
    <dbReference type="NCBI Taxonomy" id="2169414"/>
    <lineage>
        <taxon>Bacteria</taxon>
        <taxon>Pseudomonadati</taxon>
        <taxon>Bacteroidota</taxon>
        <taxon>Chitinophagia</taxon>
        <taxon>Chitinophagales</taxon>
        <taxon>Chitinophagaceae</taxon>
        <taxon>Chitinophaga</taxon>
    </lineage>
</organism>
<evidence type="ECO:0000256" key="3">
    <source>
        <dbReference type="ARBA" id="ARBA00012572"/>
    </source>
</evidence>
<accession>A0A2T7BFN2</accession>
<dbReference type="GO" id="GO:0000162">
    <property type="term" value="P:L-tryptophan biosynthetic process"/>
    <property type="evidence" value="ECO:0007669"/>
    <property type="project" value="UniProtKB-UniRule"/>
</dbReference>
<keyword evidence="5 9" id="KW-0028">Amino-acid biosynthesis</keyword>
<feature type="domain" description="N-(5'phosphoribosyl) anthranilate isomerase (PRAI)" evidence="10">
    <location>
        <begin position="4"/>
        <end position="202"/>
    </location>
</feature>
<keyword evidence="8 9" id="KW-0413">Isomerase</keyword>
<protein>
    <recommendedName>
        <fullName evidence="4 9">N-(5'-phosphoribosyl)anthranilate isomerase</fullName>
        <shortName evidence="9">PRAI</shortName>
        <ecNumber evidence="3 9">5.3.1.24</ecNumber>
    </recommendedName>
</protein>
<dbReference type="PANTHER" id="PTHR42894">
    <property type="entry name" value="N-(5'-PHOSPHORIBOSYL)ANTHRANILATE ISOMERASE"/>
    <property type="match status" value="1"/>
</dbReference>
<dbReference type="InterPro" id="IPR044643">
    <property type="entry name" value="TrpF_fam"/>
</dbReference>
<evidence type="ECO:0000259" key="10">
    <source>
        <dbReference type="Pfam" id="PF00697"/>
    </source>
</evidence>
<evidence type="ECO:0000256" key="6">
    <source>
        <dbReference type="ARBA" id="ARBA00022822"/>
    </source>
</evidence>
<dbReference type="SUPFAM" id="SSF51366">
    <property type="entry name" value="Ribulose-phoshate binding barrel"/>
    <property type="match status" value="1"/>
</dbReference>
<dbReference type="InterPro" id="IPR013785">
    <property type="entry name" value="Aldolase_TIM"/>
</dbReference>
<dbReference type="EMBL" id="QCYK01000002">
    <property type="protein sequence ID" value="PUZ25090.1"/>
    <property type="molecule type" value="Genomic_DNA"/>
</dbReference>
<dbReference type="HAMAP" id="MF_00135">
    <property type="entry name" value="PRAI"/>
    <property type="match status" value="1"/>
</dbReference>
<keyword evidence="12" id="KW-1185">Reference proteome</keyword>
<keyword evidence="7 9" id="KW-0057">Aromatic amino acid biosynthesis</keyword>
<name>A0A2T7BFN2_9BACT</name>
<evidence type="ECO:0000256" key="8">
    <source>
        <dbReference type="ARBA" id="ARBA00023235"/>
    </source>
</evidence>
<dbReference type="UniPathway" id="UPA00035">
    <property type="reaction ID" value="UER00042"/>
</dbReference>
<evidence type="ECO:0000256" key="7">
    <source>
        <dbReference type="ARBA" id="ARBA00023141"/>
    </source>
</evidence>
<dbReference type="PANTHER" id="PTHR42894:SF1">
    <property type="entry name" value="N-(5'-PHOSPHORIBOSYL)ANTHRANILATE ISOMERASE"/>
    <property type="match status" value="1"/>
</dbReference>
<keyword evidence="6 9" id="KW-0822">Tryptophan biosynthesis</keyword>
<comment type="caution">
    <text evidence="11">The sequence shown here is derived from an EMBL/GenBank/DDBJ whole genome shotgun (WGS) entry which is preliminary data.</text>
</comment>
<evidence type="ECO:0000256" key="5">
    <source>
        <dbReference type="ARBA" id="ARBA00022605"/>
    </source>
</evidence>
<dbReference type="InterPro" id="IPR001240">
    <property type="entry name" value="PRAI_dom"/>
</dbReference>
<evidence type="ECO:0000256" key="9">
    <source>
        <dbReference type="HAMAP-Rule" id="MF_00135"/>
    </source>
</evidence>
<dbReference type="OrthoDB" id="9786954at2"/>
<dbReference type="Proteomes" id="UP000244450">
    <property type="component" value="Unassembled WGS sequence"/>
</dbReference>
<dbReference type="GO" id="GO:0004640">
    <property type="term" value="F:phosphoribosylanthranilate isomerase activity"/>
    <property type="evidence" value="ECO:0007669"/>
    <property type="project" value="UniProtKB-UniRule"/>
</dbReference>
<dbReference type="RefSeq" id="WP_108686927.1">
    <property type="nucleotide sequence ID" value="NZ_QCYK01000002.1"/>
</dbReference>
<dbReference type="Gene3D" id="3.20.20.70">
    <property type="entry name" value="Aldolase class I"/>
    <property type="match status" value="1"/>
</dbReference>
<dbReference type="EC" id="5.3.1.24" evidence="3 9"/>
<comment type="similarity">
    <text evidence="9">Belongs to the TrpF family.</text>
</comment>
<gene>
    <name evidence="9" type="primary">trpF</name>
    <name evidence="11" type="ORF">DCC81_12335</name>
</gene>
<dbReference type="CDD" id="cd00405">
    <property type="entry name" value="PRAI"/>
    <property type="match status" value="1"/>
</dbReference>
<evidence type="ECO:0000256" key="4">
    <source>
        <dbReference type="ARBA" id="ARBA00022272"/>
    </source>
</evidence>
<sequence>MKIKVCGITRLEDLETLSRLGADYAGLIFYERSPRYMGHLLQGADVKKTAPKLARVGVFVNETLEGVLDKVTGYGLQLVQLHGDESPEYCATLAQYVPVIKAFRIGDTVNWDTLKPYAHIVDYFLFDTASKAAYGGTGHQFNWAVLDTYPFDVPFFLSGGIGAEETGALRALRWPHLYAVDVNSRFETAPGVKDLSAVQAFIGALSSTQNQ</sequence>
<comment type="pathway">
    <text evidence="2 9">Amino-acid biosynthesis; L-tryptophan biosynthesis; L-tryptophan from chorismate: step 3/5.</text>
</comment>
<comment type="catalytic activity">
    <reaction evidence="1 9">
        <text>N-(5-phospho-beta-D-ribosyl)anthranilate = 1-(2-carboxyphenylamino)-1-deoxy-D-ribulose 5-phosphate</text>
        <dbReference type="Rhea" id="RHEA:21540"/>
        <dbReference type="ChEBI" id="CHEBI:18277"/>
        <dbReference type="ChEBI" id="CHEBI:58613"/>
        <dbReference type="EC" id="5.3.1.24"/>
    </reaction>
</comment>
<dbReference type="InterPro" id="IPR011060">
    <property type="entry name" value="RibuloseP-bd_barrel"/>
</dbReference>
<dbReference type="AlphaFoldDB" id="A0A2T7BFN2"/>
<proteinExistence type="inferred from homology"/>